<accession>A0ABQ9GL99</accession>
<organism evidence="2 3">
    <name type="scientific">Dryococelus australis</name>
    <dbReference type="NCBI Taxonomy" id="614101"/>
    <lineage>
        <taxon>Eukaryota</taxon>
        <taxon>Metazoa</taxon>
        <taxon>Ecdysozoa</taxon>
        <taxon>Arthropoda</taxon>
        <taxon>Hexapoda</taxon>
        <taxon>Insecta</taxon>
        <taxon>Pterygota</taxon>
        <taxon>Neoptera</taxon>
        <taxon>Polyneoptera</taxon>
        <taxon>Phasmatodea</taxon>
        <taxon>Verophasmatodea</taxon>
        <taxon>Anareolatae</taxon>
        <taxon>Phasmatidae</taxon>
        <taxon>Eurycanthinae</taxon>
        <taxon>Dryococelus</taxon>
    </lineage>
</organism>
<evidence type="ECO:0000313" key="3">
    <source>
        <dbReference type="Proteomes" id="UP001159363"/>
    </source>
</evidence>
<proteinExistence type="predicted"/>
<dbReference type="EMBL" id="JARBHB010000011">
    <property type="protein sequence ID" value="KAJ8872787.1"/>
    <property type="molecule type" value="Genomic_DNA"/>
</dbReference>
<feature type="compositionally biased region" description="Basic and acidic residues" evidence="1">
    <location>
        <begin position="210"/>
        <end position="229"/>
    </location>
</feature>
<comment type="caution">
    <text evidence="2">The sequence shown here is derived from an EMBL/GenBank/DDBJ whole genome shotgun (WGS) entry which is preliminary data.</text>
</comment>
<gene>
    <name evidence="2" type="ORF">PR048_026403</name>
</gene>
<feature type="region of interest" description="Disordered" evidence="1">
    <location>
        <begin position="602"/>
        <end position="630"/>
    </location>
</feature>
<keyword evidence="3" id="KW-1185">Reference proteome</keyword>
<dbReference type="Proteomes" id="UP001159363">
    <property type="component" value="Chromosome 10"/>
</dbReference>
<sequence>MSKGRTFSISPSKVAGTLDSARFLSLGHKMQYFALLPGPPRIANIRSTNLNRGGRGRGRAVALGKSQLSIISSPTRESDGAASWSAWREGMFNVPPPPNPQRRVHACVTGARVRCELQRPWKTELVMVELGLKPGNSRLRVQWLTNAQASSVLSCRPTLQRDGQKKEHVANPDVFSLAARRALPLQWSRHVTCTRAAFAIWTGAAASAPERGEGDPRVGKRTKMKEGGEWARDRSRYTYSKGRQQLLATMLLEGSEGRVGSMRMDSSGRGGGGAGGLSDALQGRDGVMVRLLASYQGETDFRMWESCRTMLLVGGFSRRSPVPTSPPPYIPALLHTHLASPTSALKTLMLGARLVLLPTRYVIFLSLSFPTYRGGAVGWRATDLGFGRLWIRIPGKAWVFIYEIANDRNPLHRPVKGDNTVDIEQRIPYAVSLVGPLERRPLKMVCLAVACNVALSSVECAPGRCKDQHAARAGQKVVPFRREDELRRARVSSGKSRQRVATNGAARQATSSPRGNNIAPGSFIVQVTIVCRKKFCQFYRMSGHKSQQCLCKAPSSKGVNQRGRGEHFNGEEIGPDVRPATIEVMRCNINIGVALTASGTNRDRVKRDGYKRKAPTHDTQDPPSITPRENRRIIRLGRSTSADTTADIQRAVLPTLQHHVRDSGCTEQDCMRADRHDCLQDVDDCNGVDVVVYHGVLQNCSSAQHVSAHKNLGRRALFDSILVCAETARRTTGWDNSPLSFPTASLPSDVLRAPLCSTLTSQDERALYGAGAAFDLSDHDGLDLHSRKLVVTNVDSAIEFPPTFEMHVGMRGRSVRRVLFAR</sequence>
<feature type="region of interest" description="Disordered" evidence="1">
    <location>
        <begin position="488"/>
        <end position="517"/>
    </location>
</feature>
<feature type="region of interest" description="Disordered" evidence="1">
    <location>
        <begin position="208"/>
        <end position="229"/>
    </location>
</feature>
<feature type="region of interest" description="Disordered" evidence="1">
    <location>
        <begin position="554"/>
        <end position="574"/>
    </location>
</feature>
<feature type="region of interest" description="Disordered" evidence="1">
    <location>
        <begin position="258"/>
        <end position="277"/>
    </location>
</feature>
<evidence type="ECO:0000256" key="1">
    <source>
        <dbReference type="SAM" id="MobiDB-lite"/>
    </source>
</evidence>
<protein>
    <submittedName>
        <fullName evidence="2">Uncharacterized protein</fullName>
    </submittedName>
</protein>
<evidence type="ECO:0000313" key="2">
    <source>
        <dbReference type="EMBL" id="KAJ8872787.1"/>
    </source>
</evidence>
<reference evidence="2 3" key="1">
    <citation type="submission" date="2023-02" db="EMBL/GenBank/DDBJ databases">
        <title>LHISI_Scaffold_Assembly.</title>
        <authorList>
            <person name="Stuart O.P."/>
            <person name="Cleave R."/>
            <person name="Magrath M.J.L."/>
            <person name="Mikheyev A.S."/>
        </authorList>
    </citation>
    <scope>NUCLEOTIDE SEQUENCE [LARGE SCALE GENOMIC DNA]</scope>
    <source>
        <strain evidence="2">Daus_M_001</strain>
        <tissue evidence="2">Leg muscle</tissue>
    </source>
</reference>
<name>A0ABQ9GL99_9NEOP</name>